<sequence>MVQSDAKIRYLEFELDEKEQMIKMMESSGSGAGEDRVAALEKKVNEMEALVKGLTQELLDLKSIAMKMSKQTEERSRQELKRVQPIVQGAPAASPTGGVGAPQAAGSTVVFRKGARQDAEPAAPAEPAMDMIMQPDGTMKLEPRRGDKNYIVASAGYGRNKKGVSAKPKQSDLIYAVEEDKDAAKK</sequence>
<proteinExistence type="predicted"/>
<evidence type="ECO:0000256" key="1">
    <source>
        <dbReference type="SAM" id="Coils"/>
    </source>
</evidence>
<dbReference type="HOGENOM" id="CLU_115252_0_0_2"/>
<name>A7IAD9_METB6</name>
<organism evidence="2 3">
    <name type="scientific">Methanoregula boonei (strain DSM 21154 / JCM 14090 / 6A8)</name>
    <dbReference type="NCBI Taxonomy" id="456442"/>
    <lineage>
        <taxon>Archaea</taxon>
        <taxon>Methanobacteriati</taxon>
        <taxon>Methanobacteriota</taxon>
        <taxon>Stenosarchaea group</taxon>
        <taxon>Methanomicrobia</taxon>
        <taxon>Methanomicrobiales</taxon>
        <taxon>Methanoregulaceae</taxon>
        <taxon>Methanoregula</taxon>
    </lineage>
</organism>
<protein>
    <submittedName>
        <fullName evidence="2">Uncharacterized protein</fullName>
    </submittedName>
</protein>
<dbReference type="KEGG" id="mbn:Mboo_2186"/>
<keyword evidence="3" id="KW-1185">Reference proteome</keyword>
<dbReference type="EMBL" id="CP000780">
    <property type="protein sequence ID" value="ABS56700.1"/>
    <property type="molecule type" value="Genomic_DNA"/>
</dbReference>
<gene>
    <name evidence="2" type="ordered locus">Mboo_2186</name>
</gene>
<dbReference type="STRING" id="456442.Mboo_2186"/>
<accession>A7IAD9</accession>
<dbReference type="RefSeq" id="WP_012107760.1">
    <property type="nucleotide sequence ID" value="NC_009712.1"/>
</dbReference>
<evidence type="ECO:0000313" key="2">
    <source>
        <dbReference type="EMBL" id="ABS56700.1"/>
    </source>
</evidence>
<reference evidence="3" key="1">
    <citation type="journal article" date="2015" name="Microbiology">
        <title>Genome of Methanoregula boonei 6A8 reveals adaptations to oligotrophic peatland environments.</title>
        <authorList>
            <person name="Braeuer S."/>
            <person name="Cadillo-Quiroz H."/>
            <person name="Kyrpides N."/>
            <person name="Woyke T."/>
            <person name="Goodwin L."/>
            <person name="Detter C."/>
            <person name="Podell S."/>
            <person name="Yavitt J.B."/>
            <person name="Zinder S.H."/>
        </authorList>
    </citation>
    <scope>NUCLEOTIDE SEQUENCE [LARGE SCALE GENOMIC DNA]</scope>
    <source>
        <strain evidence="3">DSM 21154 / JCM 14090 / 6A8</strain>
    </source>
</reference>
<keyword evidence="1" id="KW-0175">Coiled coil</keyword>
<dbReference type="Proteomes" id="UP000002408">
    <property type="component" value="Chromosome"/>
</dbReference>
<feature type="coiled-coil region" evidence="1">
    <location>
        <begin position="37"/>
        <end position="64"/>
    </location>
</feature>
<evidence type="ECO:0000313" key="3">
    <source>
        <dbReference type="Proteomes" id="UP000002408"/>
    </source>
</evidence>
<dbReference type="eggNOG" id="arCOG06890">
    <property type="taxonomic scope" value="Archaea"/>
</dbReference>
<dbReference type="OrthoDB" id="112329at2157"/>
<dbReference type="GeneID" id="5412219"/>
<dbReference type="AlphaFoldDB" id="A7IAD9"/>